<gene>
    <name evidence="1" type="ORF">SI859A1_00919</name>
</gene>
<evidence type="ECO:0000313" key="1">
    <source>
        <dbReference type="EMBL" id="EAS50794.1"/>
    </source>
</evidence>
<dbReference type="BioCyc" id="AURANTIMONAS:SI859A1_00919-MONOMER"/>
<dbReference type="EMBL" id="AAPJ01000002">
    <property type="protein sequence ID" value="EAS50794.1"/>
    <property type="molecule type" value="Genomic_DNA"/>
</dbReference>
<evidence type="ECO:0000313" key="2">
    <source>
        <dbReference type="Proteomes" id="UP000000321"/>
    </source>
</evidence>
<dbReference type="PANTHER" id="PTHR30619">
    <property type="entry name" value="DNA INTERNALIZATION/COMPETENCE PROTEIN COMEC/REC2"/>
    <property type="match status" value="1"/>
</dbReference>
<keyword evidence="2" id="KW-1185">Reference proteome</keyword>
<organism evidence="1 2">
    <name type="scientific">Aurantimonas manganoxydans (strain ATCC BAA-1229 / DSM 21871 / SI85-9A1)</name>
    <dbReference type="NCBI Taxonomy" id="287752"/>
    <lineage>
        <taxon>Bacteria</taxon>
        <taxon>Pseudomonadati</taxon>
        <taxon>Pseudomonadota</taxon>
        <taxon>Alphaproteobacteria</taxon>
        <taxon>Hyphomicrobiales</taxon>
        <taxon>Aurantimonadaceae</taxon>
        <taxon>Aurantimonas</taxon>
    </lineage>
</organism>
<sequence length="304" mass="33892">MMTIQIDIHDVGHGACAVITCADGYRVMIDCGRNERWSPSDHYPWNSIGALAISNLDEDHVADFDNMASVVEPGLIIANPSVDSRTLQAIKFRNGGMGRGITAFNQMLVHLQPGTWTHRDLYRSWPIFLRWYVGWNNPAVFPTSTNNLSLLNIFTHGRFRIVFGGDLETAGWRNLLANPDIAAELSNSSILIASHHGRENGQSDEAMRIMAPDAVVFSDSAIQHGTQESADDWYRSRVPGIQALQPFGLPPDRRHVFTTRRDGSMRIIADEDGSYSLTTKSAQFRRLPGVIDVDLRRFLTARSG</sequence>
<dbReference type="PANTHER" id="PTHR30619:SF1">
    <property type="entry name" value="RECOMBINATION PROTEIN 2"/>
    <property type="match status" value="1"/>
</dbReference>
<dbReference type="InterPro" id="IPR052159">
    <property type="entry name" value="Competence_DNA_uptake"/>
</dbReference>
<accession>Q1YJS9</accession>
<dbReference type="HOGENOM" id="CLU_069139_0_0_5"/>
<name>Q1YJS9_AURMS</name>
<reference evidence="1 2" key="1">
    <citation type="journal article" date="2008" name="Appl. Environ. Microbiol.">
        <title>Genomic insights into Mn(II) oxidation by the marine alphaproteobacterium Aurantimonas sp. strain SI85-9A1.</title>
        <authorList>
            <person name="Dick G.J."/>
            <person name="Podell S."/>
            <person name="Johnson H.A."/>
            <person name="Rivera-Espinoza Y."/>
            <person name="Bernier-Latmani R."/>
            <person name="McCarthy J.K."/>
            <person name="Torpey J.W."/>
            <person name="Clement B.G."/>
            <person name="Gaasterland T."/>
            <person name="Tebo B.M."/>
        </authorList>
    </citation>
    <scope>NUCLEOTIDE SEQUENCE [LARGE SCALE GENOMIC DNA]</scope>
    <source>
        <strain evidence="1 2">SI85-9A1</strain>
    </source>
</reference>
<comment type="caution">
    <text evidence="1">The sequence shown here is derived from an EMBL/GenBank/DDBJ whole genome shotgun (WGS) entry which is preliminary data.</text>
</comment>
<protein>
    <recommendedName>
        <fullName evidence="3">Metallo-beta-lactamase domain-containing protein</fullName>
    </recommendedName>
</protein>
<dbReference type="Gene3D" id="3.60.15.10">
    <property type="entry name" value="Ribonuclease Z/Hydroxyacylglutathione hydrolase-like"/>
    <property type="match status" value="1"/>
</dbReference>
<dbReference type="InterPro" id="IPR036866">
    <property type="entry name" value="RibonucZ/Hydroxyglut_hydro"/>
</dbReference>
<evidence type="ECO:0008006" key="3">
    <source>
        <dbReference type="Google" id="ProtNLM"/>
    </source>
</evidence>
<dbReference type="Proteomes" id="UP000000321">
    <property type="component" value="Unassembled WGS sequence"/>
</dbReference>
<dbReference type="SUPFAM" id="SSF56281">
    <property type="entry name" value="Metallo-hydrolase/oxidoreductase"/>
    <property type="match status" value="1"/>
</dbReference>
<dbReference type="AlphaFoldDB" id="Q1YJS9"/>
<proteinExistence type="predicted"/>